<gene>
    <name evidence="4" type="ORF">HNP25_002451</name>
</gene>
<evidence type="ECO:0000313" key="4">
    <source>
        <dbReference type="EMBL" id="MBB6003792.1"/>
    </source>
</evidence>
<keyword evidence="5" id="KW-1185">Reference proteome</keyword>
<dbReference type="Pfam" id="PF07587">
    <property type="entry name" value="PSD1"/>
    <property type="match status" value="1"/>
</dbReference>
<dbReference type="PANTHER" id="PTHR35889">
    <property type="entry name" value="CYCLOINULO-OLIGOSACCHARIDE FRUCTANOTRANSFERASE-RELATED"/>
    <property type="match status" value="1"/>
</dbReference>
<dbReference type="EMBL" id="JACHKT010000016">
    <property type="protein sequence ID" value="MBB6003792.1"/>
    <property type="molecule type" value="Genomic_DNA"/>
</dbReference>
<dbReference type="PANTHER" id="PTHR35889:SF3">
    <property type="entry name" value="F-BOX DOMAIN-CONTAINING PROTEIN"/>
    <property type="match status" value="1"/>
</dbReference>
<comment type="caution">
    <text evidence="4">The sequence shown here is derived from an EMBL/GenBank/DDBJ whole genome shotgun (WGS) entry which is preliminary data.</text>
</comment>
<dbReference type="InterPro" id="IPR013320">
    <property type="entry name" value="ConA-like_dom_sf"/>
</dbReference>
<sequence length="1073" mass="121493">MNRLLLILIFLANFTLLSCSPKLPEEVEVVMKEIPDELDYNIHVKPILSDKCFACHGPDKAKQKAGLRLDLAEFAYGDLPENPNKVAINPGNLADSEFFHRIISDDPNYVMPTPESHLSLSAKEKAILIQWIKKGAEYKPHWAFVKPEMPDVPEVENEELVNNPIDNFIQEKLSQEKLVPSKEAPKEILLRRLSLDLTGLPPTVQEIDAFLKDNTSNAYEKQVNRLLNSPHYGEKMAVDWLDLARFADSQGYTVDRLRDMSPYRDFVINAFNKNLPYDKFVHWQLAGDLMPKPTKEMMIATAFNRNHQQNMEGGIVEEEFQTEYVIDRTNTFGDAFLGLSVGCAKCHDHKYDPISQKNYYQLFSFFNNVKEAGQISWDDALPTPTMMLPSKEQEQILHFINTKIAQQEKVIAQTVTQENPNFQQWLANKSYQNLANESIPKANLQAFFTFDDGSLKNLANPKQVGVMKRESGQLGDKPVFENTASGKSMLMNGDVFLDLSQVGVFRKSQAFSVGIWVNIPKDLKEGVILHKSQAERLYNFRGYHLYLKNNRLEINMAHTAPSNAITKISKQPVIRNQWIQLTITYDGSSKANGFRLYQNGEEMAMETTTDQLTKDILFGFDVQPGLQIGAWWRGLGFKNGKVDDISVYNRVLSPYELKILARKANWSSLANKNSNQLSVQEVAALKQYYLSAVSPALQNSRKILTQLRTTLADSTEKIDELMVMQETPKSKKAHILLRGNYDAFGEEVFPNTPESILSYPENLPKNRLGLAQWLTHEDHPLTARVAVNRFWQNFFGVGLVKTTEDFGNQGEMPTHPKLLDWLAITFRESGWDVKKLNKLIVMSATYRQDSRATKEAREKDPENRLLAHGPVNRMSAEMIRDNALMASGLLNPTIGGKSVKPYQPEGLWEINNTTYKADSGKSVYRRSLYVVVKRAVPNPTLATFDATSRSFCVVRRQKTNTPLQALVTLNDPTFVEASKVMGEQMARIPDVKKAIIDTYRKLTGRIPQSNEVILLAKLQQVSLAKFQQNPQKARGILKAGQYQVDKKMDTSLIAANAVVANTILNSDATLTKR</sequence>
<dbReference type="Pfam" id="PF07583">
    <property type="entry name" value="PSCyt2"/>
    <property type="match status" value="1"/>
</dbReference>
<dbReference type="InterPro" id="IPR022655">
    <property type="entry name" value="DUF1553"/>
</dbReference>
<dbReference type="InterPro" id="IPR011429">
    <property type="entry name" value="Cyt_c_Planctomycete-type"/>
</dbReference>
<dbReference type="Pfam" id="PF07635">
    <property type="entry name" value="PSCyt1"/>
    <property type="match status" value="1"/>
</dbReference>
<proteinExistence type="predicted"/>
<protein>
    <recommendedName>
        <fullName evidence="6">Planctomycete cytochrome C</fullName>
    </recommendedName>
</protein>
<evidence type="ECO:0000259" key="2">
    <source>
        <dbReference type="Pfam" id="PF07587"/>
    </source>
</evidence>
<dbReference type="Proteomes" id="UP000524404">
    <property type="component" value="Unassembled WGS sequence"/>
</dbReference>
<accession>A0A841EJS6</accession>
<dbReference type="InterPro" id="IPR011444">
    <property type="entry name" value="DUF1549"/>
</dbReference>
<dbReference type="GO" id="GO:0005975">
    <property type="term" value="P:carbohydrate metabolic process"/>
    <property type="evidence" value="ECO:0007669"/>
    <property type="project" value="UniProtKB-ARBA"/>
</dbReference>
<dbReference type="AlphaFoldDB" id="A0A841EJS6"/>
<dbReference type="PROSITE" id="PS51257">
    <property type="entry name" value="PROKAR_LIPOPROTEIN"/>
    <property type="match status" value="1"/>
</dbReference>
<dbReference type="Pfam" id="PF13385">
    <property type="entry name" value="Laminin_G_3"/>
    <property type="match status" value="1"/>
</dbReference>
<dbReference type="Gene3D" id="2.60.120.200">
    <property type="match status" value="1"/>
</dbReference>
<feature type="domain" description="Cytochrome C Planctomycete-type" evidence="3">
    <location>
        <begin position="52"/>
        <end position="114"/>
    </location>
</feature>
<reference evidence="4 5" key="1">
    <citation type="submission" date="2020-08" db="EMBL/GenBank/DDBJ databases">
        <title>Functional genomics of gut bacteria from endangered species of beetles.</title>
        <authorList>
            <person name="Carlos-Shanley C."/>
        </authorList>
    </citation>
    <scope>NUCLEOTIDE SEQUENCE [LARGE SCALE GENOMIC DNA]</scope>
    <source>
        <strain evidence="4 5">S00070</strain>
    </source>
</reference>
<evidence type="ECO:0000313" key="5">
    <source>
        <dbReference type="Proteomes" id="UP000524404"/>
    </source>
</evidence>
<dbReference type="SUPFAM" id="SSF49899">
    <property type="entry name" value="Concanavalin A-like lectins/glucanases"/>
    <property type="match status" value="1"/>
</dbReference>
<evidence type="ECO:0008006" key="6">
    <source>
        <dbReference type="Google" id="ProtNLM"/>
    </source>
</evidence>
<dbReference type="GO" id="GO:0020037">
    <property type="term" value="F:heme binding"/>
    <property type="evidence" value="ECO:0007669"/>
    <property type="project" value="InterPro"/>
</dbReference>
<dbReference type="GO" id="GO:0009055">
    <property type="term" value="F:electron transfer activity"/>
    <property type="evidence" value="ECO:0007669"/>
    <property type="project" value="InterPro"/>
</dbReference>
<dbReference type="SUPFAM" id="SSF46626">
    <property type="entry name" value="Cytochrome c"/>
    <property type="match status" value="1"/>
</dbReference>
<feature type="domain" description="DUF1553" evidence="2">
    <location>
        <begin position="766"/>
        <end position="1017"/>
    </location>
</feature>
<dbReference type="RefSeq" id="WP_184134419.1">
    <property type="nucleotide sequence ID" value="NZ_JACHKT010000016.1"/>
</dbReference>
<evidence type="ECO:0000259" key="3">
    <source>
        <dbReference type="Pfam" id="PF07635"/>
    </source>
</evidence>
<organism evidence="4 5">
    <name type="scientific">Arcicella rosea</name>
    <dbReference type="NCBI Taxonomy" id="502909"/>
    <lineage>
        <taxon>Bacteria</taxon>
        <taxon>Pseudomonadati</taxon>
        <taxon>Bacteroidota</taxon>
        <taxon>Cytophagia</taxon>
        <taxon>Cytophagales</taxon>
        <taxon>Flectobacillaceae</taxon>
        <taxon>Arcicella</taxon>
    </lineage>
</organism>
<name>A0A841EJS6_9BACT</name>
<evidence type="ECO:0000259" key="1">
    <source>
        <dbReference type="Pfam" id="PF07583"/>
    </source>
</evidence>
<feature type="domain" description="DUF1549" evidence="1">
    <location>
        <begin position="164"/>
        <end position="370"/>
    </location>
</feature>
<dbReference type="InterPro" id="IPR036909">
    <property type="entry name" value="Cyt_c-like_dom_sf"/>
</dbReference>
<dbReference type="GO" id="GO:0004553">
    <property type="term" value="F:hydrolase activity, hydrolyzing O-glycosyl compounds"/>
    <property type="evidence" value="ECO:0007669"/>
    <property type="project" value="UniProtKB-ARBA"/>
</dbReference>